<accession>A0A916XC12</accession>
<evidence type="ECO:0000256" key="1">
    <source>
        <dbReference type="SAM" id="MobiDB-lite"/>
    </source>
</evidence>
<gene>
    <name evidence="2" type="ORF">GCM10011396_06760</name>
</gene>
<organism evidence="2 3">
    <name type="scientific">Undibacterium terreum</name>
    <dbReference type="NCBI Taxonomy" id="1224302"/>
    <lineage>
        <taxon>Bacteria</taxon>
        <taxon>Pseudomonadati</taxon>
        <taxon>Pseudomonadota</taxon>
        <taxon>Betaproteobacteria</taxon>
        <taxon>Burkholderiales</taxon>
        <taxon>Oxalobacteraceae</taxon>
        <taxon>Undibacterium</taxon>
    </lineage>
</organism>
<dbReference type="EMBL" id="BMED01000001">
    <property type="protein sequence ID" value="GGC62484.1"/>
    <property type="molecule type" value="Genomic_DNA"/>
</dbReference>
<feature type="region of interest" description="Disordered" evidence="1">
    <location>
        <begin position="1"/>
        <end position="54"/>
    </location>
</feature>
<protein>
    <submittedName>
        <fullName evidence="2">Uncharacterized protein</fullName>
    </submittedName>
</protein>
<feature type="compositionally biased region" description="Basic and acidic residues" evidence="1">
    <location>
        <begin position="35"/>
        <end position="53"/>
    </location>
</feature>
<reference evidence="2" key="2">
    <citation type="submission" date="2020-09" db="EMBL/GenBank/DDBJ databases">
        <authorList>
            <person name="Sun Q."/>
            <person name="Zhou Y."/>
        </authorList>
    </citation>
    <scope>NUCLEOTIDE SEQUENCE</scope>
    <source>
        <strain evidence="2">CGMCC 1.10998</strain>
    </source>
</reference>
<name>A0A916XC12_9BURK</name>
<comment type="caution">
    <text evidence="2">The sequence shown here is derived from an EMBL/GenBank/DDBJ whole genome shotgun (WGS) entry which is preliminary data.</text>
</comment>
<proteinExistence type="predicted"/>
<keyword evidence="3" id="KW-1185">Reference proteome</keyword>
<sequence>MQDPPKVFWPDKSQFAGDFKDRRSGHKNRHPPLVADERKERRFDNSIHSEAKNHIRLGKPKASFSAEELERQCEALAAQSVAAPEILAQHAKHNGVSSMTPISLSKEVIDSVTEEIGSPPWD</sequence>
<reference evidence="2" key="1">
    <citation type="journal article" date="2014" name="Int. J. Syst. Evol. Microbiol.">
        <title>Complete genome sequence of Corynebacterium casei LMG S-19264T (=DSM 44701T), isolated from a smear-ripened cheese.</title>
        <authorList>
            <consortium name="US DOE Joint Genome Institute (JGI-PGF)"/>
            <person name="Walter F."/>
            <person name="Albersmeier A."/>
            <person name="Kalinowski J."/>
            <person name="Ruckert C."/>
        </authorList>
    </citation>
    <scope>NUCLEOTIDE SEQUENCE</scope>
    <source>
        <strain evidence="2">CGMCC 1.10998</strain>
    </source>
</reference>
<dbReference type="AlphaFoldDB" id="A0A916XC12"/>
<dbReference type="Proteomes" id="UP000637423">
    <property type="component" value="Unassembled WGS sequence"/>
</dbReference>
<evidence type="ECO:0000313" key="3">
    <source>
        <dbReference type="Proteomes" id="UP000637423"/>
    </source>
</evidence>
<dbReference type="RefSeq" id="WP_188564551.1">
    <property type="nucleotide sequence ID" value="NZ_BMED01000001.1"/>
</dbReference>
<evidence type="ECO:0000313" key="2">
    <source>
        <dbReference type="EMBL" id="GGC62484.1"/>
    </source>
</evidence>